<dbReference type="Proteomes" id="UP000886890">
    <property type="component" value="Unassembled WGS sequence"/>
</dbReference>
<dbReference type="Pfam" id="PF18937">
    <property type="entry name" value="DUF5685"/>
    <property type="match status" value="1"/>
</dbReference>
<accession>A0A9D1XFA9</accession>
<dbReference type="EMBL" id="DXEK01000180">
    <property type="protein sequence ID" value="HIX78081.1"/>
    <property type="molecule type" value="Genomic_DNA"/>
</dbReference>
<protein>
    <submittedName>
        <fullName evidence="1">Uncharacterized protein</fullName>
    </submittedName>
</protein>
<evidence type="ECO:0000313" key="1">
    <source>
        <dbReference type="EMBL" id="HIX78081.1"/>
    </source>
</evidence>
<name>A0A9D1XFA9_9FIRM</name>
<gene>
    <name evidence="1" type="ORF">H9734_10885</name>
</gene>
<evidence type="ECO:0000313" key="2">
    <source>
        <dbReference type="Proteomes" id="UP000886890"/>
    </source>
</evidence>
<reference evidence="1" key="1">
    <citation type="journal article" date="2021" name="PeerJ">
        <title>Extensive microbial diversity within the chicken gut microbiome revealed by metagenomics and culture.</title>
        <authorList>
            <person name="Gilroy R."/>
            <person name="Ravi A."/>
            <person name="Getino M."/>
            <person name="Pursley I."/>
            <person name="Horton D.L."/>
            <person name="Alikhan N.F."/>
            <person name="Baker D."/>
            <person name="Gharbi K."/>
            <person name="Hall N."/>
            <person name="Watson M."/>
            <person name="Adriaenssens E.M."/>
            <person name="Foster-Nyarko E."/>
            <person name="Jarju S."/>
            <person name="Secka A."/>
            <person name="Antonio M."/>
            <person name="Oren A."/>
            <person name="Chaudhuri R.R."/>
            <person name="La Ragione R."/>
            <person name="Hildebrand F."/>
            <person name="Pallen M.J."/>
        </authorList>
    </citation>
    <scope>NUCLEOTIDE SEQUENCE</scope>
    <source>
        <strain evidence="1">CHK183-1962</strain>
    </source>
</reference>
<organism evidence="1 2">
    <name type="scientific">Candidatus Fusicatenibacter merdavium</name>
    <dbReference type="NCBI Taxonomy" id="2838600"/>
    <lineage>
        <taxon>Bacteria</taxon>
        <taxon>Bacillati</taxon>
        <taxon>Bacillota</taxon>
        <taxon>Clostridia</taxon>
        <taxon>Lachnospirales</taxon>
        <taxon>Lachnospiraceae</taxon>
        <taxon>Fusicatenibacter</taxon>
    </lineage>
</organism>
<dbReference type="InterPro" id="IPR043740">
    <property type="entry name" value="DUF5685"/>
</dbReference>
<dbReference type="AlphaFoldDB" id="A0A9D1XFA9"/>
<reference evidence="1" key="2">
    <citation type="submission" date="2021-04" db="EMBL/GenBank/DDBJ databases">
        <authorList>
            <person name="Gilroy R."/>
        </authorList>
    </citation>
    <scope>NUCLEOTIDE SEQUENCE</scope>
    <source>
        <strain evidence="1">CHK183-1962</strain>
    </source>
</reference>
<proteinExistence type="predicted"/>
<comment type="caution">
    <text evidence="1">The sequence shown here is derived from an EMBL/GenBank/DDBJ whole genome shotgun (WGS) entry which is preliminary data.</text>
</comment>
<sequence>MFGYVTVRKEDLKIKDYEKYHAYYCGVCQDLKDSYGLKGQATLTYDMTFLAILLTGLYEDKTVREEHRCIVHPGRKHVCLRNEFTRYAADMNVLLTYYNLLDDWQDEKNHAALVGAKALRGSFLKVAEKYPRQTQAVKNYLKKIHICEAENSRNLDQAAGYTGEVLAEIYQLRNDIWKEELGQLGFYIGKFIYLMDAYEDVEKDKKTGNYNPLIFLQETEGFEDIVEKILLMMTAEASRAFEKLPILENVDILRNILYAGIWTKYEMLKRKRESEDEEKKH</sequence>